<dbReference type="InterPro" id="IPR001453">
    <property type="entry name" value="MoaB/Mog_dom"/>
</dbReference>
<dbReference type="InterPro" id="IPR036135">
    <property type="entry name" value="MoeA_linker/N_sf"/>
</dbReference>
<dbReference type="NCBIfam" id="NF045515">
    <property type="entry name" value="Glp_gephyrin"/>
    <property type="match status" value="1"/>
</dbReference>
<dbReference type="OrthoDB" id="4349954at2759"/>
<dbReference type="InterPro" id="IPR036425">
    <property type="entry name" value="MoaB/Mog-like_dom_sf"/>
</dbReference>
<proteinExistence type="inferred from homology"/>
<feature type="domain" description="MoaB/Mog" evidence="7">
    <location>
        <begin position="7"/>
        <end position="155"/>
    </location>
</feature>
<evidence type="ECO:0000256" key="3">
    <source>
        <dbReference type="ARBA" id="ARBA00008339"/>
    </source>
</evidence>
<evidence type="ECO:0000259" key="7">
    <source>
        <dbReference type="SMART" id="SM00852"/>
    </source>
</evidence>
<keyword evidence="5" id="KW-0808">Transferase</keyword>
<dbReference type="GO" id="GO:0061598">
    <property type="term" value="F:molybdopterin adenylyltransferase activity"/>
    <property type="evidence" value="ECO:0007669"/>
    <property type="project" value="UniProtKB-UniRule"/>
</dbReference>
<evidence type="ECO:0000313" key="8">
    <source>
        <dbReference type="EMBL" id="OJD40685.1"/>
    </source>
</evidence>
<evidence type="ECO:0000313" key="9">
    <source>
        <dbReference type="Proteomes" id="UP000183809"/>
    </source>
</evidence>
<protein>
    <submittedName>
        <fullName evidence="8">Molybdenum cofactor synthesis domain-containing protein</fullName>
    </submittedName>
</protein>
<dbReference type="GO" id="GO:0005524">
    <property type="term" value="F:ATP binding"/>
    <property type="evidence" value="ECO:0007669"/>
    <property type="project" value="UniProtKB-UniRule"/>
</dbReference>
<feature type="compositionally biased region" description="Basic residues" evidence="6">
    <location>
        <begin position="209"/>
        <end position="226"/>
    </location>
</feature>
<dbReference type="EMBL" id="MNUE01000001">
    <property type="protein sequence ID" value="OJD40685.1"/>
    <property type="molecule type" value="Genomic_DNA"/>
</dbReference>
<comment type="catalytic activity">
    <reaction evidence="5">
        <text>molybdopterin + ATP + H(+) = adenylyl-molybdopterin + diphosphate</text>
        <dbReference type="Rhea" id="RHEA:31331"/>
        <dbReference type="ChEBI" id="CHEBI:15378"/>
        <dbReference type="ChEBI" id="CHEBI:30616"/>
        <dbReference type="ChEBI" id="CHEBI:33019"/>
        <dbReference type="ChEBI" id="CHEBI:58698"/>
        <dbReference type="ChEBI" id="CHEBI:62727"/>
    </reaction>
</comment>
<keyword evidence="4 5" id="KW-0501">Molybdenum cofactor biosynthesis</keyword>
<dbReference type="Pfam" id="PF03454">
    <property type="entry name" value="MoeA_C"/>
    <property type="match status" value="1"/>
</dbReference>
<feature type="region of interest" description="Disordered" evidence="6">
    <location>
        <begin position="201"/>
        <end position="254"/>
    </location>
</feature>
<dbReference type="GO" id="GO:0006777">
    <property type="term" value="P:Mo-molybdopterin cofactor biosynthetic process"/>
    <property type="evidence" value="ECO:0007669"/>
    <property type="project" value="UniProtKB-UniRule"/>
</dbReference>
<dbReference type="GO" id="GO:0005829">
    <property type="term" value="C:cytosol"/>
    <property type="evidence" value="ECO:0007669"/>
    <property type="project" value="TreeGrafter"/>
</dbReference>
<comment type="caution">
    <text evidence="8">The sequence shown here is derived from an EMBL/GenBank/DDBJ whole genome shotgun (WGS) entry which is preliminary data.</text>
</comment>
<evidence type="ECO:0000256" key="1">
    <source>
        <dbReference type="ARBA" id="ARBA00005046"/>
    </source>
</evidence>
<organism evidence="8 9">
    <name type="scientific">Diplodia corticola</name>
    <dbReference type="NCBI Taxonomy" id="236234"/>
    <lineage>
        <taxon>Eukaryota</taxon>
        <taxon>Fungi</taxon>
        <taxon>Dikarya</taxon>
        <taxon>Ascomycota</taxon>
        <taxon>Pezizomycotina</taxon>
        <taxon>Dothideomycetes</taxon>
        <taxon>Dothideomycetes incertae sedis</taxon>
        <taxon>Botryosphaeriales</taxon>
        <taxon>Botryosphaeriaceae</taxon>
        <taxon>Diplodia</taxon>
    </lineage>
</organism>
<dbReference type="InterPro" id="IPR038987">
    <property type="entry name" value="MoeA-like"/>
</dbReference>
<dbReference type="GeneID" id="31009820"/>
<dbReference type="SUPFAM" id="SSF63882">
    <property type="entry name" value="MoeA N-terminal region -like"/>
    <property type="match status" value="1"/>
</dbReference>
<name>A0A1J9SM46_9PEZI</name>
<dbReference type="Gene3D" id="2.40.340.10">
    <property type="entry name" value="MoeA, C-terminal, domain IV"/>
    <property type="match status" value="1"/>
</dbReference>
<dbReference type="CDD" id="cd00886">
    <property type="entry name" value="MogA_MoaB"/>
    <property type="match status" value="1"/>
</dbReference>
<evidence type="ECO:0000256" key="4">
    <source>
        <dbReference type="ARBA" id="ARBA00023150"/>
    </source>
</evidence>
<dbReference type="InterPro" id="IPR036688">
    <property type="entry name" value="MoeA_C_domain_IV_sf"/>
</dbReference>
<keyword evidence="9" id="KW-1185">Reference proteome</keyword>
<dbReference type="FunFam" id="2.170.190.11:FF:000002">
    <property type="entry name" value="Molybdopterin molybdenumtransferase"/>
    <property type="match status" value="1"/>
</dbReference>
<comment type="function">
    <text evidence="5">Catalyzes two steps in the biosynthesis of the molybdenum cofactor. In the first step, molybdopterin is adenylated. Subsequently, molybdate is inserted into adenylated molybdopterin and AMP is released.</text>
</comment>
<accession>A0A1J9SM46</accession>
<dbReference type="SUPFAM" id="SSF53218">
    <property type="entry name" value="Molybdenum cofactor biosynthesis proteins"/>
    <property type="match status" value="2"/>
</dbReference>
<comment type="catalytic activity">
    <reaction evidence="5">
        <text>adenylyl-molybdopterin + molybdate = Mo-molybdopterin + AMP + H(+)</text>
        <dbReference type="Rhea" id="RHEA:35047"/>
        <dbReference type="ChEBI" id="CHEBI:15378"/>
        <dbReference type="ChEBI" id="CHEBI:36264"/>
        <dbReference type="ChEBI" id="CHEBI:62727"/>
        <dbReference type="ChEBI" id="CHEBI:71302"/>
        <dbReference type="ChEBI" id="CHEBI:456215"/>
    </reaction>
</comment>
<dbReference type="PANTHER" id="PTHR10192">
    <property type="entry name" value="MOLYBDOPTERIN BIOSYNTHESIS PROTEIN"/>
    <property type="match status" value="1"/>
</dbReference>
<evidence type="ECO:0000256" key="6">
    <source>
        <dbReference type="SAM" id="MobiDB-lite"/>
    </source>
</evidence>
<dbReference type="Proteomes" id="UP000183809">
    <property type="component" value="Unassembled WGS sequence"/>
</dbReference>
<comment type="cofactor">
    <cofactor evidence="5">
        <name>Mg(2+)</name>
        <dbReference type="ChEBI" id="CHEBI:18420"/>
    </cofactor>
</comment>
<keyword evidence="5" id="KW-0500">Molybdenum</keyword>
<feature type="domain" description="MoaB/Mog" evidence="7">
    <location>
        <begin position="448"/>
        <end position="601"/>
    </location>
</feature>
<dbReference type="RefSeq" id="XP_020135528.1">
    <property type="nucleotide sequence ID" value="XM_020269561.1"/>
</dbReference>
<keyword evidence="5" id="KW-0460">Magnesium</keyword>
<evidence type="ECO:0000256" key="5">
    <source>
        <dbReference type="RuleBase" id="RU365090"/>
    </source>
</evidence>
<dbReference type="UniPathway" id="UPA00344"/>
<dbReference type="AlphaFoldDB" id="A0A1J9SM46"/>
<gene>
    <name evidence="8" type="ORF">BKCO1_1000191</name>
</gene>
<evidence type="ECO:0000256" key="2">
    <source>
        <dbReference type="ARBA" id="ARBA00007589"/>
    </source>
</evidence>
<dbReference type="Gene3D" id="3.40.980.10">
    <property type="entry name" value="MoaB/Mog-like domain"/>
    <property type="match status" value="2"/>
</dbReference>
<dbReference type="Pfam" id="PF03453">
    <property type="entry name" value="MoeA_N"/>
    <property type="match status" value="1"/>
</dbReference>
<comment type="pathway">
    <text evidence="1 5">Cofactor biosynthesis; molybdopterin biosynthesis.</text>
</comment>
<dbReference type="PANTHER" id="PTHR10192:SF5">
    <property type="entry name" value="GEPHYRIN"/>
    <property type="match status" value="1"/>
</dbReference>
<dbReference type="FunFam" id="3.40.980.10:FF:000011">
    <property type="entry name" value="Molybdopterin molybdenumtransferase"/>
    <property type="match status" value="1"/>
</dbReference>
<dbReference type="CDD" id="cd00887">
    <property type="entry name" value="MoeA"/>
    <property type="match status" value="1"/>
</dbReference>
<dbReference type="GO" id="GO:0061599">
    <property type="term" value="F:molybdopterin molybdotransferase activity"/>
    <property type="evidence" value="ECO:0007669"/>
    <property type="project" value="UniProtKB-UniRule"/>
</dbReference>
<dbReference type="PROSITE" id="PS01079">
    <property type="entry name" value="MOCF_BIOSYNTHESIS_2"/>
    <property type="match status" value="1"/>
</dbReference>
<dbReference type="InterPro" id="IPR005110">
    <property type="entry name" value="MoeA_linker/N"/>
</dbReference>
<dbReference type="InterPro" id="IPR005111">
    <property type="entry name" value="MoeA_C_domain_IV"/>
</dbReference>
<sequence length="693" mass="73106">MSQLTAAILIVSETAAKDASSDKCGDVLKDVFHKDAASQWHVQAFEIVPDSVLDVQRFIQRWADSEDGVNLIVTSGGTGFTTKDTTPEAVSPLLHKHAPGIVHGMLAASLQVTPFAMMARPVAGVRNKTLIITLPGSPKGARENLEAVIKLLPHACIQAAGADSRTLHAGGVKKLEKEAGLHSNTKPAGGVSATTRIQPVNCSLGDKAGHHHHHHHHGHGHGHGHGGHAAPRAHTNPDEHPQSNDPSLGPTRRYRHSPYEMLSVDQALEQIAQHTPKPTVVTIPLGEKAIGHVLAEDIKAPESVPAFRASIVDGYAVRIPESGSFKEGVYPVALISHAQAGEIAPLEEGKIARITTGAPLPPHASAVVMVEDTVLESMTDGDKEEKEIKILTSAIKPGENVREVGSDVRAGDVIMKAGEGITAVGGELGLLASVGVREVKVYKKPVVGVLSTGDEIVEFDRPGELRLGEVRDTNRPTLLNAVRSTGFEAVDLKIASDQPGSLEETLRLALRRVDVIITSGGVSMGELDLLKPTIERQLGGTIHFGRVSMKPGKPTTFATVPFKSAAGGDHNGTVRAVFSLPGNPASAVTTFQLFVLPSLHRASGISPAGLPRVRVTADGDLRCDGKRAEYHRALVVVKADGGLHASSTGGQRSSRIGSFKGANALLCLPVKDGFVKKGEMVDALMMGPVMSEL</sequence>
<comment type="similarity">
    <text evidence="3">In the C-terminal section; belongs to the MoeA family.</text>
</comment>
<dbReference type="Pfam" id="PF00994">
    <property type="entry name" value="MoCF_biosynth"/>
    <property type="match status" value="2"/>
</dbReference>
<comment type="similarity">
    <text evidence="5">Belongs to the MoeA family.</text>
</comment>
<dbReference type="InterPro" id="IPR008284">
    <property type="entry name" value="MoCF_biosynth_CS"/>
</dbReference>
<dbReference type="GO" id="GO:0046872">
    <property type="term" value="F:metal ion binding"/>
    <property type="evidence" value="ECO:0007669"/>
    <property type="project" value="UniProtKB-UniRule"/>
</dbReference>
<keyword evidence="5" id="KW-0479">Metal-binding</keyword>
<dbReference type="STRING" id="236234.A0A1J9SM46"/>
<dbReference type="SMART" id="SM00852">
    <property type="entry name" value="MoCF_biosynth"/>
    <property type="match status" value="2"/>
</dbReference>
<dbReference type="NCBIfam" id="TIGR00177">
    <property type="entry name" value="molyb_syn"/>
    <property type="match status" value="2"/>
</dbReference>
<dbReference type="Gene3D" id="2.170.190.11">
    <property type="entry name" value="Molybdopterin biosynthesis moea protein, domain 3"/>
    <property type="match status" value="1"/>
</dbReference>
<comment type="similarity">
    <text evidence="2">In the N-terminal section; belongs to the MoaB/Mog family.</text>
</comment>
<dbReference type="SUPFAM" id="SSF63867">
    <property type="entry name" value="MoeA C-terminal domain-like"/>
    <property type="match status" value="1"/>
</dbReference>
<reference evidence="8 9" key="1">
    <citation type="submission" date="2016-10" db="EMBL/GenBank/DDBJ databases">
        <title>Proteomics and genomics reveal pathogen-plant mechanisms compatible with a hemibiotrophic lifestyle of Diplodia corticola.</title>
        <authorList>
            <person name="Fernandes I."/>
            <person name="De Jonge R."/>
            <person name="Van De Peer Y."/>
            <person name="Devreese B."/>
            <person name="Alves A."/>
            <person name="Esteves A.C."/>
        </authorList>
    </citation>
    <scope>NUCLEOTIDE SEQUENCE [LARGE SCALE GENOMIC DNA]</scope>
    <source>
        <strain evidence="8 9">CBS 112549</strain>
    </source>
</reference>
<dbReference type="Gene3D" id="3.90.105.10">
    <property type="entry name" value="Molybdopterin biosynthesis moea protein, domain 2"/>
    <property type="match status" value="1"/>
</dbReference>